<dbReference type="InterPro" id="IPR037257">
    <property type="entry name" value="T2SS_E_N_sf"/>
</dbReference>
<dbReference type="NCBIfam" id="TIGR03029">
    <property type="entry name" value="EpsG"/>
    <property type="match status" value="1"/>
</dbReference>
<dbReference type="InterPro" id="IPR050445">
    <property type="entry name" value="Bact_polysacc_biosynth/exp"/>
</dbReference>
<dbReference type="InterPro" id="IPR027417">
    <property type="entry name" value="P-loop_NTPase"/>
</dbReference>
<dbReference type="SUPFAM" id="SSF160246">
    <property type="entry name" value="EspE N-terminal domain-like"/>
    <property type="match status" value="1"/>
</dbReference>
<keyword evidence="3" id="KW-0808">Transferase</keyword>
<dbReference type="PANTHER" id="PTHR32309">
    <property type="entry name" value="TYROSINE-PROTEIN KINASE"/>
    <property type="match status" value="1"/>
</dbReference>
<proteinExistence type="predicted"/>
<comment type="caution">
    <text evidence="3">The sequence shown here is derived from an EMBL/GenBank/DDBJ whole genome shotgun (WGS) entry which is preliminary data.</text>
</comment>
<keyword evidence="4" id="KW-1185">Reference proteome</keyword>
<dbReference type="Pfam" id="PF06564">
    <property type="entry name" value="CBP_BcsQ"/>
    <property type="match status" value="1"/>
</dbReference>
<dbReference type="SUPFAM" id="SSF52540">
    <property type="entry name" value="P-loop containing nucleoside triphosphate hydrolases"/>
    <property type="match status" value="1"/>
</dbReference>
<dbReference type="EMBL" id="CADCXN010000104">
    <property type="protein sequence ID" value="CAA9892542.1"/>
    <property type="molecule type" value="Genomic_DNA"/>
</dbReference>
<dbReference type="NCBIfam" id="TIGR01007">
    <property type="entry name" value="eps_fam"/>
    <property type="match status" value="1"/>
</dbReference>
<dbReference type="InterPro" id="IPR017746">
    <property type="entry name" value="Cellulose_synthase_operon_BcsQ"/>
</dbReference>
<dbReference type="GO" id="GO:0005886">
    <property type="term" value="C:plasma membrane"/>
    <property type="evidence" value="ECO:0007669"/>
    <property type="project" value="TreeGrafter"/>
</dbReference>
<evidence type="ECO:0000256" key="2">
    <source>
        <dbReference type="ARBA" id="ARBA00022840"/>
    </source>
</evidence>
<sequence>MKPVTIGGLLLDAGKITPADAERILRLQKDHGLLFGDAGKVLGLLTDEDIQQALSQQFDFPFLINSDAKALDAELVSAYQPFSQQVETLRVIRSQLMLRWFSDNRKALTIVSYANGEGRSYFVANLAIVFSQLGERTLLIDADMRQPRQHLLFNIQDKQGLSDILAGRADSSVIANVPELRGLSVLPAGTIPPNPLELISRGIADWLEQFALEYDVILVDTPAGSQGSDAQLLTIKSGGALLLARQHQSRLADLEIMKNLLEGSGGACVGAVINAF</sequence>
<keyword evidence="3" id="KW-0418">Kinase</keyword>
<dbReference type="GO" id="GO:0005524">
    <property type="term" value="F:ATP binding"/>
    <property type="evidence" value="ECO:0007669"/>
    <property type="project" value="UniProtKB-KW"/>
</dbReference>
<evidence type="ECO:0000313" key="3">
    <source>
        <dbReference type="EMBL" id="CAA9892542.1"/>
    </source>
</evidence>
<dbReference type="CDD" id="cd05387">
    <property type="entry name" value="BY-kinase"/>
    <property type="match status" value="1"/>
</dbReference>
<organism evidence="3 4">
    <name type="scientific">Candidatus Methylobacter favarea</name>
    <dbReference type="NCBI Taxonomy" id="2707345"/>
    <lineage>
        <taxon>Bacteria</taxon>
        <taxon>Pseudomonadati</taxon>
        <taxon>Pseudomonadota</taxon>
        <taxon>Gammaproteobacteria</taxon>
        <taxon>Methylococcales</taxon>
        <taxon>Methylococcaceae</taxon>
        <taxon>Methylobacter</taxon>
    </lineage>
</organism>
<dbReference type="Proteomes" id="UP000494216">
    <property type="component" value="Unassembled WGS sequence"/>
</dbReference>
<keyword evidence="1" id="KW-0547">Nucleotide-binding</keyword>
<dbReference type="AlphaFoldDB" id="A0A8S0XL42"/>
<dbReference type="Gene3D" id="3.40.50.300">
    <property type="entry name" value="P-loop containing nucleotide triphosphate hydrolases"/>
    <property type="match status" value="1"/>
</dbReference>
<evidence type="ECO:0000256" key="1">
    <source>
        <dbReference type="ARBA" id="ARBA00022741"/>
    </source>
</evidence>
<dbReference type="GO" id="GO:0004713">
    <property type="term" value="F:protein tyrosine kinase activity"/>
    <property type="evidence" value="ECO:0007669"/>
    <property type="project" value="TreeGrafter"/>
</dbReference>
<protein>
    <submittedName>
        <fullName evidence="3">Chain length determinant protein tyrosine kinase EpsG</fullName>
    </submittedName>
</protein>
<name>A0A8S0XL42_9GAMM</name>
<accession>A0A8S0XL42</accession>
<dbReference type="PANTHER" id="PTHR32309:SF13">
    <property type="entry name" value="FERRIC ENTEROBACTIN TRANSPORT PROTEIN FEPE"/>
    <property type="match status" value="1"/>
</dbReference>
<evidence type="ECO:0000313" key="4">
    <source>
        <dbReference type="Proteomes" id="UP000494216"/>
    </source>
</evidence>
<reference evidence="3 4" key="1">
    <citation type="submission" date="2020-02" db="EMBL/GenBank/DDBJ databases">
        <authorList>
            <person name="Hogendoorn C."/>
        </authorList>
    </citation>
    <scope>NUCLEOTIDE SEQUENCE [LARGE SCALE GENOMIC DNA]</scope>
    <source>
        <strain evidence="3">METHB21</strain>
    </source>
</reference>
<gene>
    <name evidence="3" type="ORF">METHB2_710016</name>
</gene>
<dbReference type="InterPro" id="IPR005702">
    <property type="entry name" value="Wzc-like_C"/>
</dbReference>
<dbReference type="InterPro" id="IPR017479">
    <property type="entry name" value="Tyr_kinase_chain_length_EpsG"/>
</dbReference>
<keyword evidence="2" id="KW-0067">ATP-binding</keyword>